<dbReference type="InterPro" id="IPR036388">
    <property type="entry name" value="WH-like_DNA-bd_sf"/>
</dbReference>
<dbReference type="Pfam" id="PF00480">
    <property type="entry name" value="ROK"/>
    <property type="match status" value="1"/>
</dbReference>
<name>A0A2R8AXF4_9RHOB</name>
<evidence type="ECO:0000256" key="1">
    <source>
        <dbReference type="ARBA" id="ARBA00006479"/>
    </source>
</evidence>
<dbReference type="EMBL" id="OMOJ01000004">
    <property type="protein sequence ID" value="SPF80637.1"/>
    <property type="molecule type" value="Genomic_DNA"/>
</dbReference>
<dbReference type="Proteomes" id="UP000244904">
    <property type="component" value="Unassembled WGS sequence"/>
</dbReference>
<dbReference type="SUPFAM" id="SSF46785">
    <property type="entry name" value="Winged helix' DNA-binding domain"/>
    <property type="match status" value="1"/>
</dbReference>
<accession>A0A2R8AXF4</accession>
<comment type="similarity">
    <text evidence="1">Belongs to the ROK (NagC/XylR) family.</text>
</comment>
<organism evidence="2 3">
    <name type="scientific">Pseudoprimorskyibacter insulae</name>
    <dbReference type="NCBI Taxonomy" id="1695997"/>
    <lineage>
        <taxon>Bacteria</taxon>
        <taxon>Pseudomonadati</taxon>
        <taxon>Pseudomonadota</taxon>
        <taxon>Alphaproteobacteria</taxon>
        <taxon>Rhodobacterales</taxon>
        <taxon>Paracoccaceae</taxon>
        <taxon>Pseudoprimorskyibacter</taxon>
    </lineage>
</organism>
<keyword evidence="3" id="KW-1185">Reference proteome</keyword>
<dbReference type="Gene3D" id="1.10.10.10">
    <property type="entry name" value="Winged helix-like DNA-binding domain superfamily/Winged helix DNA-binding domain"/>
    <property type="match status" value="1"/>
</dbReference>
<gene>
    <name evidence="2" type="primary">nagC_2</name>
    <name evidence="2" type="ORF">PRI8871_02447</name>
</gene>
<dbReference type="PANTHER" id="PTHR18964:SF149">
    <property type="entry name" value="BIFUNCTIONAL UDP-N-ACETYLGLUCOSAMINE 2-EPIMERASE_N-ACETYLMANNOSAMINE KINASE"/>
    <property type="match status" value="1"/>
</dbReference>
<dbReference type="InterPro" id="IPR000600">
    <property type="entry name" value="ROK"/>
</dbReference>
<dbReference type="AlphaFoldDB" id="A0A2R8AXF4"/>
<dbReference type="Pfam" id="PF13412">
    <property type="entry name" value="HTH_24"/>
    <property type="match status" value="1"/>
</dbReference>
<evidence type="ECO:0000313" key="2">
    <source>
        <dbReference type="EMBL" id="SPF80637.1"/>
    </source>
</evidence>
<reference evidence="3" key="1">
    <citation type="submission" date="2018-03" db="EMBL/GenBank/DDBJ databases">
        <authorList>
            <person name="Rodrigo-Torres L."/>
            <person name="Arahal R. D."/>
            <person name="Lucena T."/>
        </authorList>
    </citation>
    <scope>NUCLEOTIDE SEQUENCE [LARGE SCALE GENOMIC DNA]</scope>
    <source>
        <strain evidence="3">CECT 8871</strain>
    </source>
</reference>
<dbReference type="Gene3D" id="3.30.420.40">
    <property type="match status" value="2"/>
</dbReference>
<dbReference type="CDD" id="cd24073">
    <property type="entry name" value="ASKHA_ATPase_ROK_CYANR"/>
    <property type="match status" value="1"/>
</dbReference>
<dbReference type="InterPro" id="IPR043129">
    <property type="entry name" value="ATPase_NBD"/>
</dbReference>
<dbReference type="InterPro" id="IPR049874">
    <property type="entry name" value="ROK_cs"/>
</dbReference>
<dbReference type="PANTHER" id="PTHR18964">
    <property type="entry name" value="ROK (REPRESSOR, ORF, KINASE) FAMILY"/>
    <property type="match status" value="1"/>
</dbReference>
<dbReference type="PROSITE" id="PS01125">
    <property type="entry name" value="ROK"/>
    <property type="match status" value="1"/>
</dbReference>
<evidence type="ECO:0000313" key="3">
    <source>
        <dbReference type="Proteomes" id="UP000244904"/>
    </source>
</evidence>
<dbReference type="SUPFAM" id="SSF53067">
    <property type="entry name" value="Actin-like ATPase domain"/>
    <property type="match status" value="1"/>
</dbReference>
<sequence length="409" mass="44115">MKKTMAEVQVVRPSSDQRESGRLQVLDTIRSAGRIARIDIAQATGFSPATVTAITSELLAAGLIEESSSDDQPSETRRGRPRVTLKLRGKAHRIAGLKVAQRTITMLIVDFEGKTIVDHEMEFPTARVSPTELVDRILKIVDATCRKGGFDRTGLSGLGIGLPGQINSVSNFVHWSSSLLERNVELGALLAQRLPFPVFVDNDANLVAKAEHLFGKGRESRNFLVVTLEFGVGLGIMIDGEVYRGQRGCGAEFGHTKVQLHGALCQCGQRGCLEAYVGDYALLREANGVTVGEPYTDVAQLVAAARGGDQVAMSIFERAGAMFGMGLANLINIFDPDLIILAGRSHNKRHIFLDAAVTRAMQSVVQVDAPPPEIRTHGWGDLMWAKGAAAYAIEKVSGLTVKDVTRNAS</sequence>
<dbReference type="InterPro" id="IPR036390">
    <property type="entry name" value="WH_DNA-bd_sf"/>
</dbReference>
<proteinExistence type="inferred from homology"/>
<protein>
    <submittedName>
        <fullName evidence="2">N-acetylglucosamine repressor</fullName>
    </submittedName>
</protein>